<accession>A0A1B7MRH9</accession>
<organism evidence="1 2">
    <name type="scientific">Rhizopogon vinicolor AM-OR11-026</name>
    <dbReference type="NCBI Taxonomy" id="1314800"/>
    <lineage>
        <taxon>Eukaryota</taxon>
        <taxon>Fungi</taxon>
        <taxon>Dikarya</taxon>
        <taxon>Basidiomycota</taxon>
        <taxon>Agaricomycotina</taxon>
        <taxon>Agaricomycetes</taxon>
        <taxon>Agaricomycetidae</taxon>
        <taxon>Boletales</taxon>
        <taxon>Suillineae</taxon>
        <taxon>Rhizopogonaceae</taxon>
        <taxon>Rhizopogon</taxon>
    </lineage>
</organism>
<proteinExistence type="predicted"/>
<dbReference type="InParanoid" id="A0A1B7MRH9"/>
<reference evidence="1 2" key="1">
    <citation type="submission" date="2016-06" db="EMBL/GenBank/DDBJ databases">
        <title>Comparative genomics of the ectomycorrhizal sister species Rhizopogon vinicolor and Rhizopogon vesiculosus (Basidiomycota: Boletales) reveals a divergence of the mating type B locus.</title>
        <authorList>
            <consortium name="DOE Joint Genome Institute"/>
            <person name="Mujic A.B."/>
            <person name="Kuo A."/>
            <person name="Tritt A."/>
            <person name="Lipzen A."/>
            <person name="Chen C."/>
            <person name="Johnson J."/>
            <person name="Sharma A."/>
            <person name="Barry K."/>
            <person name="Grigoriev I.V."/>
            <person name="Spatafora J.W."/>
        </authorList>
    </citation>
    <scope>NUCLEOTIDE SEQUENCE [LARGE SCALE GENOMIC DNA]</scope>
    <source>
        <strain evidence="1 2">AM-OR11-026</strain>
    </source>
</reference>
<evidence type="ECO:0008006" key="3">
    <source>
        <dbReference type="Google" id="ProtNLM"/>
    </source>
</evidence>
<protein>
    <recommendedName>
        <fullName evidence="3">F-box domain-containing protein</fullName>
    </recommendedName>
</protein>
<dbReference type="EMBL" id="KV448519">
    <property type="protein sequence ID" value="OAX35232.1"/>
    <property type="molecule type" value="Genomic_DNA"/>
</dbReference>
<dbReference type="AlphaFoldDB" id="A0A1B7MRH9"/>
<keyword evidence="2" id="KW-1185">Reference proteome</keyword>
<gene>
    <name evidence="1" type="ORF">K503DRAFT_773702</name>
</gene>
<name>A0A1B7MRH9_9AGAM</name>
<sequence length="284" mass="32321">MKICVFPRLLSLSYKGCFNADSQRLYLFLSPTLRRCVLPVLHSETKSLGTQCAVVEDLCVWDPIDGQTADHFALLSDTVRSCKKLVALCCPPLNSSAWKHLSDLHTLLTVEIHGVFRPLDGNHLKFAPFLNITTLSFDLKIATGLITLLQHSEFPSLKKFEFLGRMSSWEVEHLFGVLSQCNTRRTLEHIDISLRWYTVQDPCTLIRQLFCFTQLQALYLSFCDPSVYLDNDPVYPDDNDFLLEAMTSWPHIPSLQFRDKSANRHPGVTAALPECPDWHTLCSC</sequence>
<dbReference type="OrthoDB" id="2682015at2759"/>
<evidence type="ECO:0000313" key="2">
    <source>
        <dbReference type="Proteomes" id="UP000092154"/>
    </source>
</evidence>
<evidence type="ECO:0000313" key="1">
    <source>
        <dbReference type="EMBL" id="OAX35232.1"/>
    </source>
</evidence>
<dbReference type="Proteomes" id="UP000092154">
    <property type="component" value="Unassembled WGS sequence"/>
</dbReference>